<evidence type="ECO:0000256" key="3">
    <source>
        <dbReference type="ARBA" id="ARBA00023163"/>
    </source>
</evidence>
<keyword evidence="3" id="KW-0804">Transcription</keyword>
<dbReference type="PANTHER" id="PTHR43132:SF6">
    <property type="entry name" value="HTH-TYPE TRANSCRIPTIONAL REPRESSOR CZRA"/>
    <property type="match status" value="1"/>
</dbReference>
<dbReference type="InterPro" id="IPR036390">
    <property type="entry name" value="WH_DNA-bd_sf"/>
</dbReference>
<sequence>MGLGHDPNKCKKLIEDNIDIEYYRAIFDPVRSELLVFLSIYGEMTIGQIAEHFPQNRSVISRHLDYMNRFDIVQRRKEGREIYYKANQHGVVDRFEKTASNMKALLNLQP</sequence>
<feature type="domain" description="HTH arsR-type" evidence="4">
    <location>
        <begin position="11"/>
        <end position="106"/>
    </location>
</feature>
<dbReference type="NCBIfam" id="NF033788">
    <property type="entry name" value="HTH_metalloreg"/>
    <property type="match status" value="1"/>
</dbReference>
<evidence type="ECO:0000259" key="4">
    <source>
        <dbReference type="PROSITE" id="PS50987"/>
    </source>
</evidence>
<dbReference type="Proteomes" id="UP000234789">
    <property type="component" value="Unassembled WGS sequence"/>
</dbReference>
<dbReference type="CDD" id="cd00090">
    <property type="entry name" value="HTH_ARSR"/>
    <property type="match status" value="1"/>
</dbReference>
<evidence type="ECO:0000313" key="5">
    <source>
        <dbReference type="EMBL" id="PLT48072.1"/>
    </source>
</evidence>
<dbReference type="InterPro" id="IPR011991">
    <property type="entry name" value="ArsR-like_HTH"/>
</dbReference>
<protein>
    <recommendedName>
        <fullName evidence="4">HTH arsR-type domain-containing protein</fullName>
    </recommendedName>
</protein>
<comment type="caution">
    <text evidence="5">The sequence shown here is derived from an EMBL/GenBank/DDBJ whole genome shotgun (WGS) entry which is preliminary data.</text>
</comment>
<dbReference type="InterPro" id="IPR001845">
    <property type="entry name" value="HTH_ArsR_DNA-bd_dom"/>
</dbReference>
<evidence type="ECO:0000256" key="1">
    <source>
        <dbReference type="ARBA" id="ARBA00023015"/>
    </source>
</evidence>
<dbReference type="GO" id="GO:0003700">
    <property type="term" value="F:DNA-binding transcription factor activity"/>
    <property type="evidence" value="ECO:0007669"/>
    <property type="project" value="InterPro"/>
</dbReference>
<dbReference type="InterPro" id="IPR051011">
    <property type="entry name" value="Metal_resp_trans_reg"/>
</dbReference>
<evidence type="ECO:0000313" key="6">
    <source>
        <dbReference type="Proteomes" id="UP000234789"/>
    </source>
</evidence>
<keyword evidence="2" id="KW-0238">DNA-binding</keyword>
<organism evidence="5 6">
    <name type="scientific">Paenibacillus pasadenensis</name>
    <dbReference type="NCBI Taxonomy" id="217090"/>
    <lineage>
        <taxon>Bacteria</taxon>
        <taxon>Bacillati</taxon>
        <taxon>Bacillota</taxon>
        <taxon>Bacilli</taxon>
        <taxon>Bacillales</taxon>
        <taxon>Paenibacillaceae</taxon>
        <taxon>Paenibacillus</taxon>
    </lineage>
</organism>
<dbReference type="Pfam" id="PF01022">
    <property type="entry name" value="HTH_5"/>
    <property type="match status" value="1"/>
</dbReference>
<dbReference type="PRINTS" id="PR00778">
    <property type="entry name" value="HTHARSR"/>
</dbReference>
<dbReference type="PANTHER" id="PTHR43132">
    <property type="entry name" value="ARSENICAL RESISTANCE OPERON REPRESSOR ARSR-RELATED"/>
    <property type="match status" value="1"/>
</dbReference>
<dbReference type="Gene3D" id="1.10.10.10">
    <property type="entry name" value="Winged helix-like DNA-binding domain superfamily/Winged helix DNA-binding domain"/>
    <property type="match status" value="1"/>
</dbReference>
<dbReference type="AlphaFoldDB" id="A0A2N5NCL3"/>
<keyword evidence="1" id="KW-0805">Transcription regulation</keyword>
<keyword evidence="6" id="KW-1185">Reference proteome</keyword>
<dbReference type="GO" id="GO:0003677">
    <property type="term" value="F:DNA binding"/>
    <property type="evidence" value="ECO:0007669"/>
    <property type="project" value="UniProtKB-KW"/>
</dbReference>
<name>A0A2N5NCL3_9BACL</name>
<accession>A0A2N5NCL3</accession>
<proteinExistence type="predicted"/>
<reference evidence="5 6" key="1">
    <citation type="submission" date="2017-05" db="EMBL/GenBank/DDBJ databases">
        <title>Functional genome analysis of Paenibacillus pasadenensis strain R16: insights on endophytic life style and antifungal activity.</title>
        <authorList>
            <person name="Passera A."/>
            <person name="Marcolungo L."/>
            <person name="Casati P."/>
            <person name="Brasca M."/>
            <person name="Quaglino F."/>
            <person name="Delledonne M."/>
        </authorList>
    </citation>
    <scope>NUCLEOTIDE SEQUENCE [LARGE SCALE GENOMIC DNA]</scope>
    <source>
        <strain evidence="5 6">R16</strain>
    </source>
</reference>
<dbReference type="PROSITE" id="PS50987">
    <property type="entry name" value="HTH_ARSR_2"/>
    <property type="match status" value="1"/>
</dbReference>
<evidence type="ECO:0000256" key="2">
    <source>
        <dbReference type="ARBA" id="ARBA00023125"/>
    </source>
</evidence>
<dbReference type="RefSeq" id="WP_101807486.1">
    <property type="nucleotide sequence ID" value="NZ_NFEZ01000001.1"/>
</dbReference>
<gene>
    <name evidence="5" type="ORF">B8V81_0204</name>
</gene>
<dbReference type="SMART" id="SM00418">
    <property type="entry name" value="HTH_ARSR"/>
    <property type="match status" value="1"/>
</dbReference>
<dbReference type="EMBL" id="NFEZ01000001">
    <property type="protein sequence ID" value="PLT48072.1"/>
    <property type="molecule type" value="Genomic_DNA"/>
</dbReference>
<dbReference type="SUPFAM" id="SSF46785">
    <property type="entry name" value="Winged helix' DNA-binding domain"/>
    <property type="match status" value="1"/>
</dbReference>
<dbReference type="InterPro" id="IPR036388">
    <property type="entry name" value="WH-like_DNA-bd_sf"/>
</dbReference>